<dbReference type="Pfam" id="PF10803">
    <property type="entry name" value="GerPB"/>
    <property type="match status" value="1"/>
</dbReference>
<organism evidence="1 2">
    <name type="scientific">Salsuginibacillus halophilus</name>
    <dbReference type="NCBI Taxonomy" id="517424"/>
    <lineage>
        <taxon>Bacteria</taxon>
        <taxon>Bacillati</taxon>
        <taxon>Bacillota</taxon>
        <taxon>Bacilli</taxon>
        <taxon>Bacillales</taxon>
        <taxon>Bacillaceae</taxon>
        <taxon>Salsuginibacillus</taxon>
    </lineage>
</organism>
<protein>
    <submittedName>
        <fullName evidence="1">Spore germination GerPB</fullName>
    </submittedName>
</protein>
<comment type="caution">
    <text evidence="1">The sequence shown here is derived from an EMBL/GenBank/DDBJ whole genome shotgun (WGS) entry which is preliminary data.</text>
</comment>
<evidence type="ECO:0000313" key="1">
    <source>
        <dbReference type="EMBL" id="PSL51296.1"/>
    </source>
</evidence>
<dbReference type="EMBL" id="PYAV01000001">
    <property type="protein sequence ID" value="PSL51296.1"/>
    <property type="molecule type" value="Genomic_DNA"/>
</dbReference>
<evidence type="ECO:0000313" key="2">
    <source>
        <dbReference type="Proteomes" id="UP000242310"/>
    </source>
</evidence>
<proteinExistence type="predicted"/>
<dbReference type="OrthoDB" id="2971631at2"/>
<gene>
    <name evidence="1" type="ORF">B0H94_101209</name>
</gene>
<reference evidence="1 2" key="1">
    <citation type="submission" date="2018-03" db="EMBL/GenBank/DDBJ databases">
        <title>Genomic Encyclopedia of Type Strains, Phase III (KMG-III): the genomes of soil and plant-associated and newly described type strains.</title>
        <authorList>
            <person name="Whitman W."/>
        </authorList>
    </citation>
    <scope>NUCLEOTIDE SEQUENCE [LARGE SCALE GENOMIC DNA]</scope>
    <source>
        <strain evidence="1 2">CGMCC 1.07653</strain>
    </source>
</reference>
<dbReference type="RefSeq" id="WP_106587370.1">
    <property type="nucleotide sequence ID" value="NZ_PYAV01000001.1"/>
</dbReference>
<dbReference type="Proteomes" id="UP000242310">
    <property type="component" value="Unassembled WGS sequence"/>
</dbReference>
<dbReference type="AlphaFoldDB" id="A0A2P8HYJ6"/>
<keyword evidence="2" id="KW-1185">Reference proteome</keyword>
<name>A0A2P8HYJ6_9BACI</name>
<sequence length="64" mass="7253">MTTIEQNFYIKKIQVGDIKNASVFQIGAAGYISNRKTNRSAYVPSKKYGMYDFFLLPPASRLNS</sequence>
<dbReference type="InterPro" id="IPR024255">
    <property type="entry name" value="GerPB"/>
</dbReference>
<accession>A0A2P8HYJ6</accession>